<dbReference type="EMBL" id="JACJSG010000042">
    <property type="protein sequence ID" value="MBD2503923.1"/>
    <property type="molecule type" value="Genomic_DNA"/>
</dbReference>
<dbReference type="InterPro" id="IPR024385">
    <property type="entry name" value="DUF3854"/>
</dbReference>
<gene>
    <name evidence="2" type="ORF">H6G83_25505</name>
</gene>
<feature type="domain" description="DUF3854" evidence="1">
    <location>
        <begin position="226"/>
        <end position="354"/>
    </location>
</feature>
<dbReference type="Proteomes" id="UP000661112">
    <property type="component" value="Unassembled WGS sequence"/>
</dbReference>
<sequence>MKPQGFAKVKSLRKSLQQQTRQIFRDIRLGERKYSLSPLQEISQIESTHQSPDNIGQPEKPILIEAQELKYPALEEDLIFGEINNALWKEFRESAIADDIALLNFKELEGNTPFEYLLYSDKISRRNDGRLRDGDMRRYAHLSNGGWWCSGINILNWQDAEWGCFKPNTPRIDEEKGKPIKYEHPPKVDTEIFALRVPRRIWELVSRRYEVELPDDYLESSTYSDFWYWVRDDARIPIIICEGAKKAAAILSCGYVAIALPGIRNGYRQPKNEYGEISGPPRLIPQLAALAQQGRRIYFCFDADTKRNTIRDVNHAIAKTAKLFSLRGCEIRIMAWHSALGKGIDDVLAAYGSNQLDKIYIDALTLDEWNTKQLKRLTYTPDLSLDQRYLGEIQIPQDKQLIALKSPKNTGKTYFFAWATDPVIRSGERKVLVITHRVQLGLQIVERLGLPFVTETGQSYQGSHFGMGLCIDSLHPKSQAKFNPDDWKGCWIILDEIMQLIWHLMNSSTCSKERVAIIKTFKQLLFNVVNYGGKIFIADADLNDIAIDFIKGVLGEDIDTFIVENTFKFVQPWKVSLVSGRNPARLINILTEKIKEGKKCFVCLSGQRPSSRWGSSNLESYYQKKFPELKILRIDSKTVENPKHPAFGCTAKLNEIVKDYDLILSTPTIETGVSIEVEQFDFVFGIFQGVQTPDSVRQHLSRYRPPVPRFIWLNGIGINKVGNGSNNVKVLLSGEYRKNRANIKKLSELGFEDEIETGFENIYVNTWGKLGAIINDGMNKYSKQIIADLKEEGHIISEYEIEENKEAEVEATKQEVYENRDEEYLKHCEKVAASESVSDEKFQKLDKQRCKTEEEQLQHRKGELERRYLTTITPNIVEKDDSKWHSQIRLHYYFDAGREFLSDRDKGLMSNALRNGDGDYFMIDTNKNFISKKIDALNWLKFDQLLKSKEISNNDEFAIELFNKCKRFSYDLKLILGINFLKTNTPIEVIQRLLSLIGYKLPMLRKQGKRGNQVRIYGTPAPDFKKKDDGKLILVDGAAVPVPDNRDDVFAAWLQRDALTREKALIAKLEAEAQAAAMMQDVIADMPKLLQVGSEKSSVQMSHSISFTVEEWTEENSLNYLIECLLLCDSAEMLGELKEVFPAIAVKVAVEKLPIEKQEMINRWQE</sequence>
<dbReference type="RefSeq" id="WP_190477184.1">
    <property type="nucleotide sequence ID" value="NZ_JACJSG010000042.1"/>
</dbReference>
<reference evidence="2 3" key="1">
    <citation type="journal article" date="2020" name="ISME J.">
        <title>Comparative genomics reveals insights into cyanobacterial evolution and habitat adaptation.</title>
        <authorList>
            <person name="Chen M.Y."/>
            <person name="Teng W.K."/>
            <person name="Zhao L."/>
            <person name="Hu C.X."/>
            <person name="Zhou Y.K."/>
            <person name="Han B.P."/>
            <person name="Song L.R."/>
            <person name="Shu W.S."/>
        </authorList>
    </citation>
    <scope>NUCLEOTIDE SEQUENCE [LARGE SCALE GENOMIC DNA]</scope>
    <source>
        <strain evidence="2 3">FACHB-119</strain>
    </source>
</reference>
<keyword evidence="3" id="KW-1185">Reference proteome</keyword>
<dbReference type="NCBIfam" id="NF042913">
    <property type="entry name" value="CyRepA1"/>
    <property type="match status" value="1"/>
</dbReference>
<proteinExistence type="predicted"/>
<organism evidence="2 3">
    <name type="scientific">Anabaena azotica FACHB-119</name>
    <dbReference type="NCBI Taxonomy" id="947527"/>
    <lineage>
        <taxon>Bacteria</taxon>
        <taxon>Bacillati</taxon>
        <taxon>Cyanobacteriota</taxon>
        <taxon>Cyanophyceae</taxon>
        <taxon>Nostocales</taxon>
        <taxon>Nostocaceae</taxon>
        <taxon>Anabaena</taxon>
        <taxon>Anabaena azotica</taxon>
    </lineage>
</organism>
<dbReference type="PANTHER" id="PTHR34985">
    <property type="entry name" value="SLR0554 PROTEIN"/>
    <property type="match status" value="1"/>
</dbReference>
<evidence type="ECO:0000313" key="3">
    <source>
        <dbReference type="Proteomes" id="UP000661112"/>
    </source>
</evidence>
<dbReference type="InterPro" id="IPR049996">
    <property type="entry name" value="Slr7037-like"/>
</dbReference>
<protein>
    <submittedName>
        <fullName evidence="2">DUF3854 domain-containing protein</fullName>
    </submittedName>
</protein>
<dbReference type="SUPFAM" id="SSF52540">
    <property type="entry name" value="P-loop containing nucleoside triphosphate hydrolases"/>
    <property type="match status" value="1"/>
</dbReference>
<accession>A0ABR8DBS1</accession>
<dbReference type="InterPro" id="IPR027417">
    <property type="entry name" value="P-loop_NTPase"/>
</dbReference>
<name>A0ABR8DBS1_9NOST</name>
<evidence type="ECO:0000313" key="2">
    <source>
        <dbReference type="EMBL" id="MBD2503923.1"/>
    </source>
</evidence>
<evidence type="ECO:0000259" key="1">
    <source>
        <dbReference type="Pfam" id="PF12965"/>
    </source>
</evidence>
<dbReference type="InterPro" id="IPR034154">
    <property type="entry name" value="TOPRIM_DnaG/twinkle"/>
</dbReference>
<comment type="caution">
    <text evidence="2">The sequence shown here is derived from an EMBL/GenBank/DDBJ whole genome shotgun (WGS) entry which is preliminary data.</text>
</comment>
<dbReference type="CDD" id="cd01029">
    <property type="entry name" value="TOPRIM_primases"/>
    <property type="match status" value="1"/>
</dbReference>
<dbReference type="PANTHER" id="PTHR34985:SF1">
    <property type="entry name" value="SLR0554 PROTEIN"/>
    <property type="match status" value="1"/>
</dbReference>
<dbReference type="Gene3D" id="3.40.1360.10">
    <property type="match status" value="1"/>
</dbReference>
<dbReference type="Pfam" id="PF12965">
    <property type="entry name" value="DUF3854"/>
    <property type="match status" value="1"/>
</dbReference>